<evidence type="ECO:0000313" key="3">
    <source>
        <dbReference type="EMBL" id="QIB36970.1"/>
    </source>
</evidence>
<dbReference type="InterPro" id="IPR037026">
    <property type="entry name" value="Vgr_OB-fold_dom_sf"/>
</dbReference>
<dbReference type="EMBL" id="CP048632">
    <property type="protein sequence ID" value="QIB36970.1"/>
    <property type="molecule type" value="Genomic_DNA"/>
</dbReference>
<name>A0A7L5BDL6_9HYPH</name>
<dbReference type="InterPro" id="IPR041599">
    <property type="entry name" value="Gp138_N"/>
</dbReference>
<dbReference type="Gene3D" id="2.40.50.230">
    <property type="entry name" value="Gp5 N-terminal domain"/>
    <property type="match status" value="1"/>
</dbReference>
<sequence>MDIRERTGDLEEAFRAMLDGFKASLWTAVPAIVQSVDFAKQTATLQPAIKSQQKMPDGSVKAVDLPLLTDVPMHFPTGGGASMTFPVKAGDEALVVFSSRPSDAWQQSGGVQSQIDARTHDLSDGFAMVGFRSNGKALTNVSTDSVQLRSDSGNTTVSLKEDDVKVQTSGSSGTFTPSQVNMTVGGMLVNITSSRVDLGGLGGSRVSTEAGPSNKVYAVL</sequence>
<evidence type="ECO:0000313" key="4">
    <source>
        <dbReference type="Proteomes" id="UP000464865"/>
    </source>
</evidence>
<proteinExistence type="predicted"/>
<gene>
    <name evidence="2" type="ORF">G3A56_00155</name>
    <name evidence="3" type="ORF">G3A56_02325</name>
</gene>
<dbReference type="KEGG" id="roy:G3A56_00155"/>
<protein>
    <recommendedName>
        <fullName evidence="1">Phage protein Gp138 N-terminal domain-containing protein</fullName>
    </recommendedName>
</protein>
<reference evidence="3 4" key="1">
    <citation type="submission" date="2020-02" db="EMBL/GenBank/DDBJ databases">
        <title>Plant-Promoting Endophytic Bacterium Rhizobium oryzihabitans sp. nov., Isolated from the Root of Rice.</title>
        <authorList>
            <person name="zhao J."/>
            <person name="Zhang G."/>
        </authorList>
    </citation>
    <scope>NUCLEOTIDE SEQUENCE [LARGE SCALE GENOMIC DNA]</scope>
    <source>
        <strain evidence="3 4">M15</strain>
    </source>
</reference>
<dbReference type="Pfam" id="PF18352">
    <property type="entry name" value="Gp138_N"/>
    <property type="match status" value="1"/>
</dbReference>
<evidence type="ECO:0000259" key="1">
    <source>
        <dbReference type="Pfam" id="PF18352"/>
    </source>
</evidence>
<accession>A0A7L5BDL6</accession>
<organism evidence="3 4">
    <name type="scientific">Rhizobium oryzihabitans</name>
    <dbReference type="NCBI Taxonomy" id="2267833"/>
    <lineage>
        <taxon>Bacteria</taxon>
        <taxon>Pseudomonadati</taxon>
        <taxon>Pseudomonadota</taxon>
        <taxon>Alphaproteobacteria</taxon>
        <taxon>Hyphomicrobiales</taxon>
        <taxon>Rhizobiaceae</taxon>
        <taxon>Rhizobium/Agrobacterium group</taxon>
        <taxon>Rhizobium</taxon>
    </lineage>
</organism>
<feature type="domain" description="Phage protein Gp138 N-terminal" evidence="1">
    <location>
        <begin position="29"/>
        <end position="130"/>
    </location>
</feature>
<evidence type="ECO:0000313" key="2">
    <source>
        <dbReference type="EMBL" id="QIB36609.1"/>
    </source>
</evidence>
<dbReference type="KEGG" id="roy:G3A56_02325"/>
<keyword evidence="4" id="KW-1185">Reference proteome</keyword>
<dbReference type="RefSeq" id="WP_164056006.1">
    <property type="nucleotide sequence ID" value="NZ_CP048632.1"/>
</dbReference>
<dbReference type="Proteomes" id="UP000464865">
    <property type="component" value="Chromosome M15-11"/>
</dbReference>
<dbReference type="EMBL" id="CP048632">
    <property type="protein sequence ID" value="QIB36609.1"/>
    <property type="molecule type" value="Genomic_DNA"/>
</dbReference>
<dbReference type="AlphaFoldDB" id="A0A7L5BDL6"/>